<dbReference type="GO" id="GO:0031638">
    <property type="term" value="P:zymogen activation"/>
    <property type="evidence" value="ECO:0007669"/>
    <property type="project" value="InterPro"/>
</dbReference>
<proteinExistence type="predicted"/>
<dbReference type="InterPro" id="IPR000182">
    <property type="entry name" value="GNAT_dom"/>
</dbReference>
<dbReference type="NCBIfam" id="NF033213">
    <property type="entry name" value="matur_PanM"/>
    <property type="match status" value="1"/>
</dbReference>
<evidence type="ECO:0000313" key="3">
    <source>
        <dbReference type="EMBL" id="WGO93777.1"/>
    </source>
</evidence>
<dbReference type="InterPro" id="IPR040448">
    <property type="entry name" value="PanZ_GNAT"/>
</dbReference>
<dbReference type="CDD" id="cd04301">
    <property type="entry name" value="NAT_SF"/>
    <property type="match status" value="1"/>
</dbReference>
<evidence type="ECO:0000313" key="4">
    <source>
        <dbReference type="Proteomes" id="UP000296468"/>
    </source>
</evidence>
<feature type="domain" description="N-acetyltransferase" evidence="1">
    <location>
        <begin position="6"/>
        <end position="132"/>
    </location>
</feature>
<dbReference type="GO" id="GO:0016747">
    <property type="term" value="F:acyltransferase activity, transferring groups other than amino-acyl groups"/>
    <property type="evidence" value="ECO:0007669"/>
    <property type="project" value="InterPro"/>
</dbReference>
<reference evidence="2" key="3">
    <citation type="submission" date="2019-01" db="EMBL/GenBank/DDBJ databases">
        <authorList>
            <person name="Zhang L."/>
        </authorList>
    </citation>
    <scope>NUCLEOTIDE SEQUENCE</scope>
    <source>
        <strain evidence="2">11K1</strain>
    </source>
</reference>
<dbReference type="Proteomes" id="UP001227386">
    <property type="component" value="Chromosome"/>
</dbReference>
<dbReference type="OrthoDB" id="5736859at2"/>
<gene>
    <name evidence="2" type="primary">panM</name>
    <name evidence="2" type="ORF">EPZ47_01575</name>
    <name evidence="3" type="ORF">QCD61_01500</name>
</gene>
<keyword evidence="5" id="KW-1185">Reference proteome</keyword>
<protein>
    <submittedName>
        <fullName evidence="2">Aspartate 1-decarboxylase autocleavage activator PanM</fullName>
    </submittedName>
</protein>
<organism evidence="2 4">
    <name type="scientific">Pseudomonas viciae</name>
    <dbReference type="NCBI Taxonomy" id="2505979"/>
    <lineage>
        <taxon>Bacteria</taxon>
        <taxon>Pseudomonadati</taxon>
        <taxon>Pseudomonadota</taxon>
        <taxon>Gammaproteobacteria</taxon>
        <taxon>Pseudomonadales</taxon>
        <taxon>Pseudomonadaceae</taxon>
        <taxon>Pseudomonas</taxon>
    </lineage>
</organism>
<dbReference type="GO" id="GO:0015940">
    <property type="term" value="P:pantothenate biosynthetic process"/>
    <property type="evidence" value="ECO:0007669"/>
    <property type="project" value="InterPro"/>
</dbReference>
<dbReference type="EMBL" id="CP123771">
    <property type="protein sequence ID" value="WGO93777.1"/>
    <property type="molecule type" value="Genomic_DNA"/>
</dbReference>
<dbReference type="KEGG" id="pvk:EPZ47_01575"/>
<dbReference type="Gene3D" id="3.40.630.30">
    <property type="match status" value="1"/>
</dbReference>
<sequence length="132" mass="14805">MPIVVEHLNEATSQDQQDLHKIYRDAPTWLFEPFGGAAQLIQGCLEDSSLIAARFNDRLLGAARLQRQQNVWHLSQMCVRNITRRRGVAERLVSEARRIAGENGAELRLLAPAGHLEAQALAAKLKITLDER</sequence>
<dbReference type="EMBL" id="CP035088">
    <property type="protein sequence ID" value="QBZ87450.1"/>
    <property type="molecule type" value="Genomic_DNA"/>
</dbReference>
<dbReference type="Pfam" id="PF12568">
    <property type="entry name" value="PanZ"/>
    <property type="match status" value="1"/>
</dbReference>
<dbReference type="InterPro" id="IPR016181">
    <property type="entry name" value="Acyl_CoA_acyltransferase"/>
</dbReference>
<dbReference type="RefSeq" id="WP_135843229.1">
    <property type="nucleotide sequence ID" value="NZ_CP035088.1"/>
</dbReference>
<dbReference type="Proteomes" id="UP000296468">
    <property type="component" value="Chromosome"/>
</dbReference>
<reference evidence="3 5" key="1">
    <citation type="journal article" date="2012" name="Appl. Soil Ecol.">
        <title>Isolation and characterization of new plant growth-promoting bacterial endophytes.</title>
        <authorList>
            <person name="Rashid S."/>
            <person name="Charles T.C."/>
            <person name="Glick B.R."/>
        </authorList>
    </citation>
    <scope>NUCLEOTIDE SEQUENCE [LARGE SCALE GENOMIC DNA]</scope>
    <source>
        <strain evidence="3 5">YsS1</strain>
    </source>
</reference>
<dbReference type="InterPro" id="IPR032900">
    <property type="entry name" value="PanZ"/>
</dbReference>
<name>A0A4P7PAJ9_9PSED</name>
<dbReference type="SUPFAM" id="SSF55729">
    <property type="entry name" value="Acyl-CoA N-acyltransferases (Nat)"/>
    <property type="match status" value="1"/>
</dbReference>
<dbReference type="PROSITE" id="PS51186">
    <property type="entry name" value="GNAT"/>
    <property type="match status" value="1"/>
</dbReference>
<evidence type="ECO:0000313" key="5">
    <source>
        <dbReference type="Proteomes" id="UP001227386"/>
    </source>
</evidence>
<accession>A0A4P7PAJ9</accession>
<reference evidence="3" key="4">
    <citation type="submission" date="2023-04" db="EMBL/GenBank/DDBJ databases">
        <authorList>
            <person name="Charles T.C."/>
            <person name="Cheng J."/>
            <person name="Lynch M."/>
            <person name="Van Dyk A."/>
        </authorList>
    </citation>
    <scope>NUCLEOTIDE SEQUENCE</scope>
    <source>
        <strain evidence="3">YsS1</strain>
    </source>
</reference>
<evidence type="ECO:0000313" key="2">
    <source>
        <dbReference type="EMBL" id="QBZ87450.1"/>
    </source>
</evidence>
<reference evidence="2 4" key="2">
    <citation type="journal article" date="2019" name="Front. Microbiol.">
        <title>In silico and Genetic Analyses of Cyclic Lipopeptide Synthetic Gene Clusters in Pseudomonas sp. 11K1.</title>
        <authorList>
            <person name="Zhao H."/>
            <person name="Liu Y.P."/>
            <person name="Zhang L.Q."/>
        </authorList>
    </citation>
    <scope>NUCLEOTIDE SEQUENCE [LARGE SCALE GENOMIC DNA]</scope>
    <source>
        <strain evidence="2 4">11K1</strain>
    </source>
</reference>
<evidence type="ECO:0000259" key="1">
    <source>
        <dbReference type="PROSITE" id="PS51186"/>
    </source>
</evidence>
<dbReference type="AlphaFoldDB" id="A0A4P7PAJ9"/>